<gene>
    <name evidence="1" type="ORF">TRAPUB_7052</name>
</gene>
<dbReference type="OrthoDB" id="2750535at2759"/>
<keyword evidence="2" id="KW-1185">Reference proteome</keyword>
<dbReference type="STRING" id="154538.A0A1M2V449"/>
<dbReference type="AlphaFoldDB" id="A0A1M2V449"/>
<reference evidence="1 2" key="1">
    <citation type="submission" date="2016-10" db="EMBL/GenBank/DDBJ databases">
        <title>Genome sequence of the basidiomycete white-rot fungus Trametes pubescens.</title>
        <authorList>
            <person name="Makela M.R."/>
            <person name="Granchi Z."/>
            <person name="Peng M."/>
            <person name="De Vries R.P."/>
            <person name="Grigoriev I."/>
            <person name="Riley R."/>
            <person name="Hilden K."/>
        </authorList>
    </citation>
    <scope>NUCLEOTIDE SEQUENCE [LARGE SCALE GENOMIC DNA]</scope>
    <source>
        <strain evidence="1 2">FBCC735</strain>
    </source>
</reference>
<sequence>MRIADARPARVDRIVAGLHRFVALVHDMLRRGEGLEDNASAYAGDLLKVLQWLYEFHPRGQEDVIAQTMLLLSQTEDSWTGLLRAEVLFISHICDSRHADMEKNFPTVDPAQQSWQLPDTGIQWRAMNAAKALTALGARHRLSDNGSDDAAWDAITKAHEQPFGLFAPFMHAGQYYDEGWLHLTTETIRSGLYLYQVSGDFRYLESVERLAYAAVLAPQSLNLRPWGITSSPALCREVHAQHGPYETLFKFSGDNPTCTAITYPEGAFDLIYGAFMYATNRKSLVQVLPGPFTVNTTLAEDNQVVISINSSYPYSWDTLARGVIVAQKAFVYYVRVPRWSTGATISINGSDPDPCTPVDGLHSIRMESGTTNFTLNLPLDIVAGSSQSLRLHGD</sequence>
<accession>A0A1M2V449</accession>
<name>A0A1M2V449_TRAPU</name>
<organism evidence="1 2">
    <name type="scientific">Trametes pubescens</name>
    <name type="common">White-rot fungus</name>
    <dbReference type="NCBI Taxonomy" id="154538"/>
    <lineage>
        <taxon>Eukaryota</taxon>
        <taxon>Fungi</taxon>
        <taxon>Dikarya</taxon>
        <taxon>Basidiomycota</taxon>
        <taxon>Agaricomycotina</taxon>
        <taxon>Agaricomycetes</taxon>
        <taxon>Polyporales</taxon>
        <taxon>Polyporaceae</taxon>
        <taxon>Trametes</taxon>
    </lineage>
</organism>
<evidence type="ECO:0000313" key="2">
    <source>
        <dbReference type="Proteomes" id="UP000184267"/>
    </source>
</evidence>
<evidence type="ECO:0000313" key="1">
    <source>
        <dbReference type="EMBL" id="OJT02399.1"/>
    </source>
</evidence>
<comment type="caution">
    <text evidence="1">The sequence shown here is derived from an EMBL/GenBank/DDBJ whole genome shotgun (WGS) entry which is preliminary data.</text>
</comment>
<protein>
    <submittedName>
        <fullName evidence="1">Uncharacterized protein</fullName>
    </submittedName>
</protein>
<dbReference type="EMBL" id="MNAD01001671">
    <property type="protein sequence ID" value="OJT02399.1"/>
    <property type="molecule type" value="Genomic_DNA"/>
</dbReference>
<proteinExistence type="predicted"/>
<dbReference type="Proteomes" id="UP000184267">
    <property type="component" value="Unassembled WGS sequence"/>
</dbReference>